<organism evidence="3 4">
    <name type="scientific">Pediococcus cellicola</name>
    <dbReference type="NCBI Taxonomy" id="319652"/>
    <lineage>
        <taxon>Bacteria</taxon>
        <taxon>Bacillati</taxon>
        <taxon>Bacillota</taxon>
        <taxon>Bacilli</taxon>
        <taxon>Lactobacillales</taxon>
        <taxon>Lactobacillaceae</taxon>
        <taxon>Pediococcus</taxon>
    </lineage>
</organism>
<reference evidence="3 4" key="1">
    <citation type="journal article" date="2015" name="Genome Announc.">
        <title>Expanding the biotechnology potential of lactobacilli through comparative genomics of 213 strains and associated genera.</title>
        <authorList>
            <person name="Sun Z."/>
            <person name="Harris H.M."/>
            <person name="McCann A."/>
            <person name="Guo C."/>
            <person name="Argimon S."/>
            <person name="Zhang W."/>
            <person name="Yang X."/>
            <person name="Jeffery I.B."/>
            <person name="Cooney J.C."/>
            <person name="Kagawa T.F."/>
            <person name="Liu W."/>
            <person name="Song Y."/>
            <person name="Salvetti E."/>
            <person name="Wrobel A."/>
            <person name="Rasinkangas P."/>
            <person name="Parkhill J."/>
            <person name="Rea M.C."/>
            <person name="O'Sullivan O."/>
            <person name="Ritari J."/>
            <person name="Douillard F.P."/>
            <person name="Paul Ross R."/>
            <person name="Yang R."/>
            <person name="Briner A.E."/>
            <person name="Felis G.E."/>
            <person name="de Vos W.M."/>
            <person name="Barrangou R."/>
            <person name="Klaenhammer T.R."/>
            <person name="Caufield P.W."/>
            <person name="Cui Y."/>
            <person name="Zhang H."/>
            <person name="O'Toole P.W."/>
        </authorList>
    </citation>
    <scope>NUCLEOTIDE SEQUENCE [LARGE SCALE GENOMIC DNA]</scope>
    <source>
        <strain evidence="3 4">DSM 17757</strain>
    </source>
</reference>
<feature type="transmembrane region" description="Helical" evidence="1">
    <location>
        <begin position="65"/>
        <end position="88"/>
    </location>
</feature>
<comment type="caution">
    <text evidence="3">The sequence shown here is derived from an EMBL/GenBank/DDBJ whole genome shotgun (WGS) entry which is preliminary data.</text>
</comment>
<evidence type="ECO:0000259" key="2">
    <source>
        <dbReference type="Pfam" id="PF02698"/>
    </source>
</evidence>
<evidence type="ECO:0000313" key="4">
    <source>
        <dbReference type="Proteomes" id="UP000051568"/>
    </source>
</evidence>
<keyword evidence="4" id="KW-1185">Reference proteome</keyword>
<proteinExistence type="predicted"/>
<feature type="transmembrane region" description="Helical" evidence="1">
    <location>
        <begin position="94"/>
        <end position="119"/>
    </location>
</feature>
<protein>
    <recommendedName>
        <fullName evidence="2">DUF218 domain-containing protein</fullName>
    </recommendedName>
</protein>
<dbReference type="InterPro" id="IPR003848">
    <property type="entry name" value="DUF218"/>
</dbReference>
<keyword evidence="1" id="KW-0812">Transmembrane</keyword>
<name>A0A0R2ILA8_9LACO</name>
<dbReference type="GO" id="GO:0043164">
    <property type="term" value="P:Gram-negative-bacterium-type cell wall biogenesis"/>
    <property type="evidence" value="ECO:0007669"/>
    <property type="project" value="TreeGrafter"/>
</dbReference>
<feature type="domain" description="DUF218" evidence="2">
    <location>
        <begin position="132"/>
        <end position="279"/>
    </location>
</feature>
<evidence type="ECO:0000313" key="3">
    <source>
        <dbReference type="EMBL" id="KRN65422.1"/>
    </source>
</evidence>
<dbReference type="PANTHER" id="PTHR30336">
    <property type="entry name" value="INNER MEMBRANE PROTEIN, PROBABLE PERMEASE"/>
    <property type="match status" value="1"/>
</dbReference>
<dbReference type="GO" id="GO:0005886">
    <property type="term" value="C:plasma membrane"/>
    <property type="evidence" value="ECO:0007669"/>
    <property type="project" value="TreeGrafter"/>
</dbReference>
<dbReference type="Pfam" id="PF02698">
    <property type="entry name" value="DUF218"/>
    <property type="match status" value="1"/>
</dbReference>
<dbReference type="Gene3D" id="3.40.50.620">
    <property type="entry name" value="HUPs"/>
    <property type="match status" value="1"/>
</dbReference>
<keyword evidence="1" id="KW-1133">Transmembrane helix</keyword>
<dbReference type="PANTHER" id="PTHR30336:SF4">
    <property type="entry name" value="ENVELOPE BIOGENESIS FACTOR ELYC"/>
    <property type="match status" value="1"/>
</dbReference>
<dbReference type="AlphaFoldDB" id="A0A0R2ILA8"/>
<gene>
    <name evidence="3" type="ORF">IV80_GL001928</name>
</gene>
<dbReference type="PATRIC" id="fig|319652.3.peg.1963"/>
<dbReference type="EMBL" id="JQBR01000009">
    <property type="protein sequence ID" value="KRN65422.1"/>
    <property type="molecule type" value="Genomic_DNA"/>
</dbReference>
<dbReference type="Proteomes" id="UP000051568">
    <property type="component" value="Unassembled WGS sequence"/>
</dbReference>
<sequence length="308" mass="34796">MAGLICFVIAVWQWLEGMQVPWVQALLLVLTLAFTGLIPVALFLFALACILYSRRLIHEMGRQKGYVLLALVGFLIWGMLLVTLLNVLFVHNRFLWFCLGIGYLGIAYFTVGFLAYLVASLLDELPVAYSVDFIVILGAGLLPNGKVSKILKQRLDKGISQYQKQLKRGAHPQFVVSGGQGPDEIMPESQAMANYLMTQGILADQIIQENKSTSTYENLRNSQILMTKNKIFHRAIFVTNSFHVFRAGIIAKRLHTTMTGVSAPTSIYYLPFAIFREYLALIVMFKWVHLAVLILCMIGYLISWLFIY</sequence>
<feature type="transmembrane region" description="Helical" evidence="1">
    <location>
        <begin position="27"/>
        <end position="53"/>
    </location>
</feature>
<accession>A0A0R2ILA8</accession>
<evidence type="ECO:0000256" key="1">
    <source>
        <dbReference type="SAM" id="Phobius"/>
    </source>
</evidence>
<dbReference type="InterPro" id="IPR051599">
    <property type="entry name" value="Cell_Envelope_Assoc"/>
</dbReference>
<keyword evidence="1" id="KW-0472">Membrane</keyword>
<dbReference type="GO" id="GO:0000270">
    <property type="term" value="P:peptidoglycan metabolic process"/>
    <property type="evidence" value="ECO:0007669"/>
    <property type="project" value="TreeGrafter"/>
</dbReference>
<feature type="transmembrane region" description="Helical" evidence="1">
    <location>
        <begin position="287"/>
        <end position="307"/>
    </location>
</feature>
<dbReference type="InterPro" id="IPR014729">
    <property type="entry name" value="Rossmann-like_a/b/a_fold"/>
</dbReference>
<dbReference type="CDD" id="cd06259">
    <property type="entry name" value="YdcF-like"/>
    <property type="match status" value="1"/>
</dbReference>